<organism evidence="1 2">
    <name type="scientific">Marinomonas primoryensis</name>
    <dbReference type="NCBI Taxonomy" id="178399"/>
    <lineage>
        <taxon>Bacteria</taxon>
        <taxon>Pseudomonadati</taxon>
        <taxon>Pseudomonadota</taxon>
        <taxon>Gammaproteobacteria</taxon>
        <taxon>Oceanospirillales</taxon>
        <taxon>Oceanospirillaceae</taxon>
        <taxon>Marinomonas</taxon>
    </lineage>
</organism>
<protein>
    <submittedName>
        <fullName evidence="1">Uncharacterized protein</fullName>
    </submittedName>
</protein>
<sequence>MKGDHLVAFLVLVPYPFFKGKAQDGVVLLFAQVRLFADTIFNTYYFKSTNIAKTAAEIISIQSTLNKNRLKEFCVYFRKNLSTNKNPKALTMPDGTPKYKAITGQPVYK</sequence>
<dbReference type="KEGG" id="mpri:MP3633_2284"/>
<evidence type="ECO:0000313" key="2">
    <source>
        <dbReference type="Proteomes" id="UP000509371"/>
    </source>
</evidence>
<gene>
    <name evidence="1" type="ORF">MP3633_2284</name>
</gene>
<name>A0A859D2E2_9GAMM</name>
<dbReference type="AlphaFoldDB" id="A0A859D2E2"/>
<reference evidence="1 2" key="1">
    <citation type="submission" date="2020-06" db="EMBL/GenBank/DDBJ databases">
        <authorList>
            <person name="Voronona O.L."/>
            <person name="Aksenova E.I."/>
            <person name="Kunda M.S."/>
            <person name="Semenov A.N."/>
            <person name="Ryzhova N."/>
        </authorList>
    </citation>
    <scope>NUCLEOTIDE SEQUENCE [LARGE SCALE GENOMIC DNA]</scope>
    <source>
        <strain evidence="1 2">MPKMM3633</strain>
    </source>
</reference>
<proteinExistence type="predicted"/>
<dbReference type="EMBL" id="CP054301">
    <property type="protein sequence ID" value="QKK81011.1"/>
    <property type="molecule type" value="Genomic_DNA"/>
</dbReference>
<evidence type="ECO:0000313" key="1">
    <source>
        <dbReference type="EMBL" id="QKK81011.1"/>
    </source>
</evidence>
<accession>A0A859D2E2</accession>
<dbReference type="Proteomes" id="UP000509371">
    <property type="component" value="Chromosome"/>
</dbReference>